<proteinExistence type="inferred from homology"/>
<dbReference type="GO" id="GO:0005198">
    <property type="term" value="F:structural molecule activity"/>
    <property type="evidence" value="ECO:0007669"/>
    <property type="project" value="InterPro"/>
</dbReference>
<comment type="subcellular location">
    <subcellularLocation>
        <location evidence="1">Bacterial flagellum</location>
    </subcellularLocation>
    <subcellularLocation>
        <location evidence="2">Secreted</location>
    </subcellularLocation>
</comment>
<evidence type="ECO:0000259" key="6">
    <source>
        <dbReference type="Pfam" id="PF00669"/>
    </source>
</evidence>
<evidence type="ECO:0000313" key="7">
    <source>
        <dbReference type="EMBL" id="MUH72175.1"/>
    </source>
</evidence>
<dbReference type="RefSeq" id="WP_155695373.1">
    <property type="nucleotide sequence ID" value="NZ_WOCD01000003.1"/>
</dbReference>
<sequence length="434" mass="46260">MQIQTNTNALQIASVFRRNTDALTSTYEKLASGSRVNSSGDDAAGMQISNRLNAQIRGYSVAIRNANDGISMLQTAEGALQESTNILQRIRDIAVQSSNATNTVVDRKSLNEEVVALKQELNRINETTTFGGQRLFEEAPNSRVPGEYDDRLAYLQTWLAEPEARISEYFGIDPKALPMAVTFTPDIASGALATVSSGTFDAFGRATAMTLDISLADISFNPNNGPSGNDAGGGVYADRIIAHEMVHAVQFANWNLGTPGAVSTWFVEGSAELIHGADERLAADGKAAVTGVNLAGAWGGSSAEYSAGFLATRYMHEGIKGNGGEGIKEIMQYLATGNGGNPMTLDEAFAEEGTWANEAAFIADFDANKSTFWDTDINLANDDTGAIGGKDADQGSVLNSEDILANAISSREYSSFIEDLAETKPSSRLWLYGI</sequence>
<keyword evidence="8" id="KW-1185">Reference proteome</keyword>
<dbReference type="SUPFAM" id="SSF64518">
    <property type="entry name" value="Phase 1 flagellin"/>
    <property type="match status" value="1"/>
</dbReference>
<dbReference type="InterPro" id="IPR001029">
    <property type="entry name" value="Flagellin_N"/>
</dbReference>
<keyword evidence="7" id="KW-0966">Cell projection</keyword>
<dbReference type="OrthoDB" id="9796789at2"/>
<dbReference type="NCBIfam" id="NF033876">
    <property type="entry name" value="flagella_HExxH"/>
    <property type="match status" value="1"/>
</dbReference>
<evidence type="ECO:0000256" key="3">
    <source>
        <dbReference type="ARBA" id="ARBA00005709"/>
    </source>
</evidence>
<keyword evidence="4" id="KW-0964">Secreted</keyword>
<name>A0A6N8F6I1_9GAMM</name>
<accession>A0A6N8F6I1</accession>
<dbReference type="PRINTS" id="PR00207">
    <property type="entry name" value="FLAGELLIN"/>
</dbReference>
<keyword evidence="5" id="KW-0975">Bacterial flagellum</keyword>
<dbReference type="EMBL" id="WOCD01000003">
    <property type="protein sequence ID" value="MUH72175.1"/>
    <property type="molecule type" value="Genomic_DNA"/>
</dbReference>
<organism evidence="7 8">
    <name type="scientific">Psychrosphaera haliotis</name>
    <dbReference type="NCBI Taxonomy" id="555083"/>
    <lineage>
        <taxon>Bacteria</taxon>
        <taxon>Pseudomonadati</taxon>
        <taxon>Pseudomonadota</taxon>
        <taxon>Gammaproteobacteria</taxon>
        <taxon>Alteromonadales</taxon>
        <taxon>Pseudoalteromonadaceae</taxon>
        <taxon>Psychrosphaera</taxon>
    </lineage>
</organism>
<evidence type="ECO:0000256" key="5">
    <source>
        <dbReference type="ARBA" id="ARBA00023143"/>
    </source>
</evidence>
<evidence type="ECO:0000256" key="2">
    <source>
        <dbReference type="ARBA" id="ARBA00004613"/>
    </source>
</evidence>
<dbReference type="GO" id="GO:0009288">
    <property type="term" value="C:bacterial-type flagellum"/>
    <property type="evidence" value="ECO:0007669"/>
    <property type="project" value="UniProtKB-SubCell"/>
</dbReference>
<comment type="caution">
    <text evidence="7">The sequence shown here is derived from an EMBL/GenBank/DDBJ whole genome shotgun (WGS) entry which is preliminary data.</text>
</comment>
<keyword evidence="7" id="KW-0969">Cilium</keyword>
<dbReference type="InterPro" id="IPR001492">
    <property type="entry name" value="Flagellin"/>
</dbReference>
<feature type="domain" description="Flagellin N-terminal" evidence="6">
    <location>
        <begin position="3"/>
        <end position="138"/>
    </location>
</feature>
<dbReference type="Gene3D" id="1.20.1330.10">
    <property type="entry name" value="f41 fragment of flagellin, N-terminal domain"/>
    <property type="match status" value="1"/>
</dbReference>
<dbReference type="Proteomes" id="UP000439994">
    <property type="component" value="Unassembled WGS sequence"/>
</dbReference>
<dbReference type="PANTHER" id="PTHR42792:SF2">
    <property type="entry name" value="FLAGELLIN"/>
    <property type="match status" value="1"/>
</dbReference>
<gene>
    <name evidence="7" type="ORF">GNP35_06595</name>
</gene>
<evidence type="ECO:0000256" key="1">
    <source>
        <dbReference type="ARBA" id="ARBA00004365"/>
    </source>
</evidence>
<reference evidence="7 8" key="1">
    <citation type="submission" date="2019-11" db="EMBL/GenBank/DDBJ databases">
        <title>P. haliotis isolates from Z. marina roots.</title>
        <authorList>
            <person name="Cohen M."/>
            <person name="Jospin G."/>
            <person name="Eisen J.A."/>
            <person name="Coil D.A."/>
        </authorList>
    </citation>
    <scope>NUCLEOTIDE SEQUENCE [LARGE SCALE GENOMIC DNA]</scope>
    <source>
        <strain evidence="7 8">UCD-MCMsp1aY</strain>
    </source>
</reference>
<dbReference type="PANTHER" id="PTHR42792">
    <property type="entry name" value="FLAGELLIN"/>
    <property type="match status" value="1"/>
</dbReference>
<dbReference type="AlphaFoldDB" id="A0A6N8F6I1"/>
<protein>
    <submittedName>
        <fullName evidence="7">Flagellinolysin</fullName>
    </submittedName>
</protein>
<dbReference type="Pfam" id="PF00669">
    <property type="entry name" value="Flagellin_N"/>
    <property type="match status" value="1"/>
</dbReference>
<comment type="similarity">
    <text evidence="3">Belongs to the bacterial flagellin family.</text>
</comment>
<dbReference type="GO" id="GO:0005576">
    <property type="term" value="C:extracellular region"/>
    <property type="evidence" value="ECO:0007669"/>
    <property type="project" value="UniProtKB-SubCell"/>
</dbReference>
<keyword evidence="7" id="KW-0282">Flagellum</keyword>
<evidence type="ECO:0000256" key="4">
    <source>
        <dbReference type="ARBA" id="ARBA00022525"/>
    </source>
</evidence>
<evidence type="ECO:0000313" key="8">
    <source>
        <dbReference type="Proteomes" id="UP000439994"/>
    </source>
</evidence>